<sequence length="167" mass="19073">MWSLKWFLCLSVGVTYVSTLMFTSLREKAEEFQGKVLCRGHFLIWQNLPEHAQNWLEITLLWIFFTVLMYLTVKLAGKSGENNVQNPLAHQGSSFDSPGKEKASPNKDYMFQTLILLVMVHVKFVSSMWNLKLATANGSFLNPSNVDVPVDAHNITVYELWGNEESK</sequence>
<accession>A0A5N3V599</accession>
<gene>
    <name evidence="2" type="ORF">FD754_020477</name>
</gene>
<evidence type="ECO:0000313" key="2">
    <source>
        <dbReference type="EMBL" id="KAB0343551.1"/>
    </source>
</evidence>
<protein>
    <submittedName>
        <fullName evidence="2">Uncharacterized protein</fullName>
    </submittedName>
</protein>
<dbReference type="InterPro" id="IPR027943">
    <property type="entry name" value="FAM209"/>
</dbReference>
<dbReference type="Proteomes" id="UP000326458">
    <property type="component" value="Unassembled WGS sequence"/>
</dbReference>
<keyword evidence="1" id="KW-0812">Transmembrane</keyword>
<evidence type="ECO:0000256" key="1">
    <source>
        <dbReference type="SAM" id="Phobius"/>
    </source>
</evidence>
<feature type="transmembrane region" description="Helical" evidence="1">
    <location>
        <begin position="55"/>
        <end position="73"/>
    </location>
</feature>
<dbReference type="PANTHER" id="PTHR35157:SF1">
    <property type="entry name" value="PROTEIN FAM209A"/>
    <property type="match status" value="1"/>
</dbReference>
<keyword evidence="3" id="KW-1185">Reference proteome</keyword>
<organism evidence="2 3">
    <name type="scientific">Muntiacus muntjak</name>
    <name type="common">Barking deer</name>
    <name type="synonym">Indian muntjac</name>
    <dbReference type="NCBI Taxonomy" id="9888"/>
    <lineage>
        <taxon>Eukaryota</taxon>
        <taxon>Metazoa</taxon>
        <taxon>Chordata</taxon>
        <taxon>Craniata</taxon>
        <taxon>Vertebrata</taxon>
        <taxon>Euteleostomi</taxon>
        <taxon>Mammalia</taxon>
        <taxon>Eutheria</taxon>
        <taxon>Laurasiatheria</taxon>
        <taxon>Artiodactyla</taxon>
        <taxon>Ruminantia</taxon>
        <taxon>Pecora</taxon>
        <taxon>Cervidae</taxon>
        <taxon>Muntiacinae</taxon>
        <taxon>Muntiacus</taxon>
    </lineage>
</organism>
<keyword evidence="1" id="KW-0472">Membrane</keyword>
<dbReference type="AlphaFoldDB" id="A0A5N3V599"/>
<dbReference type="PANTHER" id="PTHR35157">
    <property type="entry name" value="PROTEIN FAM209A"/>
    <property type="match status" value="1"/>
</dbReference>
<evidence type="ECO:0000313" key="3">
    <source>
        <dbReference type="Proteomes" id="UP000326458"/>
    </source>
</evidence>
<comment type="caution">
    <text evidence="2">The sequence shown here is derived from an EMBL/GenBank/DDBJ whole genome shotgun (WGS) entry which is preliminary data.</text>
</comment>
<reference evidence="2 3" key="1">
    <citation type="submission" date="2019-06" db="EMBL/GenBank/DDBJ databases">
        <title>Discovery of a novel chromosome fission-fusion reversal in muntjac.</title>
        <authorList>
            <person name="Mudd A.B."/>
            <person name="Bredeson J.V."/>
            <person name="Baum R."/>
            <person name="Hockemeyer D."/>
            <person name="Rokhsar D.S."/>
        </authorList>
    </citation>
    <scope>NUCLEOTIDE SEQUENCE [LARGE SCALE GENOMIC DNA]</scope>
    <source>
        <strain evidence="2">UTSW_UCB_Mm</strain>
        <tissue evidence="2">Fibroblast cell line</tissue>
    </source>
</reference>
<name>A0A5N3V599_MUNMU</name>
<dbReference type="Pfam" id="PF15206">
    <property type="entry name" value="FAM209"/>
    <property type="match status" value="1"/>
</dbReference>
<feature type="transmembrane region" description="Helical" evidence="1">
    <location>
        <begin position="6"/>
        <end position="25"/>
    </location>
</feature>
<keyword evidence="1" id="KW-1133">Transmembrane helix</keyword>
<dbReference type="EMBL" id="VCEA01000003">
    <property type="protein sequence ID" value="KAB0343551.1"/>
    <property type="molecule type" value="Genomic_DNA"/>
</dbReference>
<proteinExistence type="predicted"/>